<feature type="transmembrane region" description="Helical" evidence="1">
    <location>
        <begin position="26"/>
        <end position="45"/>
    </location>
</feature>
<organism evidence="2 3">
    <name type="scientific">Edaphobacter aggregans</name>
    <dbReference type="NCBI Taxonomy" id="570835"/>
    <lineage>
        <taxon>Bacteria</taxon>
        <taxon>Pseudomonadati</taxon>
        <taxon>Acidobacteriota</taxon>
        <taxon>Terriglobia</taxon>
        <taxon>Terriglobales</taxon>
        <taxon>Acidobacteriaceae</taxon>
        <taxon>Edaphobacter</taxon>
    </lineage>
</organism>
<protein>
    <submittedName>
        <fullName evidence="2">Uncharacterized protein</fullName>
    </submittedName>
</protein>
<dbReference type="AlphaFoldDB" id="A0A428MDJ5"/>
<evidence type="ECO:0000313" key="2">
    <source>
        <dbReference type="EMBL" id="RSL14945.1"/>
    </source>
</evidence>
<keyword evidence="1" id="KW-0812">Transmembrane</keyword>
<sequence length="79" mass="8818">MPCTFVSLSIRFLTYNCAVRDKTFHLLQPIMTSCAIIAVIFGLMVPRLVKDTSTRKAIIMVISIGGGSAYLFARRKYLS</sequence>
<accession>A0A428MDJ5</accession>
<reference evidence="2 3" key="1">
    <citation type="submission" date="2018-12" db="EMBL/GenBank/DDBJ databases">
        <title>Sequencing of bacterial isolates from soil warming experiment in Harvard Forest, Massachusetts, USA.</title>
        <authorList>
            <person name="Deangelis K."/>
        </authorList>
    </citation>
    <scope>NUCLEOTIDE SEQUENCE [LARGE SCALE GENOMIC DNA]</scope>
    <source>
        <strain evidence="2 3">EB153</strain>
    </source>
</reference>
<keyword evidence="1" id="KW-0472">Membrane</keyword>
<evidence type="ECO:0000256" key="1">
    <source>
        <dbReference type="SAM" id="Phobius"/>
    </source>
</evidence>
<keyword evidence="3" id="KW-1185">Reference proteome</keyword>
<dbReference type="EMBL" id="RSDW01000001">
    <property type="protein sequence ID" value="RSL14945.1"/>
    <property type="molecule type" value="Genomic_DNA"/>
</dbReference>
<gene>
    <name evidence="2" type="ORF">EDE15_0415</name>
</gene>
<evidence type="ECO:0000313" key="3">
    <source>
        <dbReference type="Proteomes" id="UP000269669"/>
    </source>
</evidence>
<dbReference type="Proteomes" id="UP000269669">
    <property type="component" value="Unassembled WGS sequence"/>
</dbReference>
<comment type="caution">
    <text evidence="2">The sequence shown here is derived from an EMBL/GenBank/DDBJ whole genome shotgun (WGS) entry which is preliminary data.</text>
</comment>
<keyword evidence="1" id="KW-1133">Transmembrane helix</keyword>
<proteinExistence type="predicted"/>
<feature type="transmembrane region" description="Helical" evidence="1">
    <location>
        <begin position="57"/>
        <end position="73"/>
    </location>
</feature>
<name>A0A428MDJ5_9BACT</name>